<dbReference type="SUPFAM" id="SSF49785">
    <property type="entry name" value="Galactose-binding domain-like"/>
    <property type="match status" value="2"/>
</dbReference>
<dbReference type="Gene3D" id="2.115.10.20">
    <property type="entry name" value="Glycosyl hydrolase domain, family 43"/>
    <property type="match status" value="1"/>
</dbReference>
<evidence type="ECO:0000256" key="1">
    <source>
        <dbReference type="SAM" id="SignalP"/>
    </source>
</evidence>
<feature type="domain" description="SLH" evidence="2">
    <location>
        <begin position="844"/>
        <end position="908"/>
    </location>
</feature>
<dbReference type="PANTHER" id="PTHR22925:SF3">
    <property type="entry name" value="GLYCOSYL HYDROLASE FAMILY PROTEIN 43"/>
    <property type="match status" value="1"/>
</dbReference>
<dbReference type="InterPro" id="IPR008979">
    <property type="entry name" value="Galactose-bd-like_sf"/>
</dbReference>
<proteinExistence type="predicted"/>
<dbReference type="PROSITE" id="PS51272">
    <property type="entry name" value="SLH"/>
    <property type="match status" value="3"/>
</dbReference>
<reference evidence="3 4" key="1">
    <citation type="submission" date="2018-03" db="EMBL/GenBank/DDBJ databases">
        <title>Genome assembly of novel Miniimonas species PCH200.</title>
        <authorList>
            <person name="Thakur V."/>
            <person name="Kumar V."/>
            <person name="Singh D."/>
        </authorList>
    </citation>
    <scope>NUCLEOTIDE SEQUENCE [LARGE SCALE GENOMIC DNA]</scope>
    <source>
        <strain evidence="3 4">PCH200</strain>
    </source>
</reference>
<evidence type="ECO:0000313" key="3">
    <source>
        <dbReference type="EMBL" id="PWD51366.1"/>
    </source>
</evidence>
<comment type="caution">
    <text evidence="3">The sequence shown here is derived from an EMBL/GenBank/DDBJ whole genome shotgun (WGS) entry which is preliminary data.</text>
</comment>
<accession>A0A2U1ZWJ7</accession>
<dbReference type="Pfam" id="PF00754">
    <property type="entry name" value="F5_F8_type_C"/>
    <property type="match status" value="1"/>
</dbReference>
<feature type="domain" description="SLH" evidence="2">
    <location>
        <begin position="909"/>
        <end position="975"/>
    </location>
</feature>
<sequence length="1043" mass="112238">MAAALAVGLVPSLVATGAAAAPGDGVPSTDTPITYTTFGAIQDGGLTSAGYFQPFWYDTDGRHIQAHGGQTVTVQEAGETVHYWYGEDRSNGYWGSPGVAVYRSTDLMNWTNEGTAMRSVSARDELTEPYFDDLYGTLDASGQPDDARIDELNFHLNTTQAEDYTAIFERPKVLYNDATDEWVMWWHSDGRITPGGSTYARSFAAVAVADSPTGPFRMTGAYRLYNRANYQACTSSAVPGQARDMTVFKDADGTAYISYSSEENYSLYIAKLNADYTNVEHTVPTDTIGAHQYSEDGEFPYIFADGTADAPVRGEDFQIVKECGHLEAPAIFANGDTYATLASGATGWGPNPQTYYTADDLLGTWIRGVEADDVHENVNYASIPEGGDGLLSVGDVRKTTFGSQGTNVITLAPGKYVYMGDRWNEGKNDSTYVWLPLTVGENGRLEMHNPAIEDPARWGQGWDASYWDDKGYGVGTWSVTEDGLVDTVARGTDPATVLPTTVTVDSAGTTRTTGVTWSDVDLGRLGKQTVTGTLDGDATFADGRTFRRTITVTADGIVNIAPLAAVTVSSRSDLAGRLTDGDVKGKGWDDWAAAGAYPRSSTLTFAWDAPRTLDSIAVHTYKDSGVASWPSAIAVQVRDQSGAWVDSPLAAQLLQDPSLPAPTALLDATELPEVTGVRLRLTSEADTWQAISEVEIWGDAPPVNVCRAPGSTVSASFHQTRWNTFPAAGACDGNAGTSWSTWSDTDLRDSVTFTIEAAQAHLLDRVSFTNIEGTIASVGVEYRDVDGTWTPTSAQDVAPAANSTVTTIGFDDVTATGLRLTFATPGSYLKITEIQVPEKVVAPVVSPFLDVPVDNEFFTEIAWLAEQRISTGWTTEAGVEFRPLAPIARDAMAAFLYRMAGSPEFTAPTTSPFTDVPTTNLYYDEIAWLADQEISTGWAVGAGAEFRPLEPIARDAMAAFLYRYAGAVLGTDVEGYVTPTTSRFEDVSPATLYHREISWLADAEISTGWDLGEGRAEYRPLSPVARDAMAAFLYRSVDGADIG</sequence>
<dbReference type="CDD" id="cd18825">
    <property type="entry name" value="GH43_CtGH43-like"/>
    <property type="match status" value="1"/>
</dbReference>
<dbReference type="Gene3D" id="2.60.120.260">
    <property type="entry name" value="Galactose-binding domain-like"/>
    <property type="match status" value="2"/>
</dbReference>
<evidence type="ECO:0000259" key="2">
    <source>
        <dbReference type="PROSITE" id="PS51272"/>
    </source>
</evidence>
<gene>
    <name evidence="3" type="ORF">C8046_12535</name>
</gene>
<dbReference type="Proteomes" id="UP000245166">
    <property type="component" value="Unassembled WGS sequence"/>
</dbReference>
<keyword evidence="1" id="KW-0732">Signal</keyword>
<feature type="domain" description="SLH" evidence="2">
    <location>
        <begin position="980"/>
        <end position="1043"/>
    </location>
</feature>
<dbReference type="EMBL" id="PYHR01000002">
    <property type="protein sequence ID" value="PWD51366.1"/>
    <property type="molecule type" value="Genomic_DNA"/>
</dbReference>
<dbReference type="InterPro" id="IPR001119">
    <property type="entry name" value="SLH_dom"/>
</dbReference>
<dbReference type="InterPro" id="IPR023296">
    <property type="entry name" value="Glyco_hydro_beta-prop_sf"/>
</dbReference>
<dbReference type="AlphaFoldDB" id="A0A2U1ZWJ7"/>
<keyword evidence="4" id="KW-1185">Reference proteome</keyword>
<feature type="signal peptide" evidence="1">
    <location>
        <begin position="1"/>
        <end position="20"/>
    </location>
</feature>
<organism evidence="3 4">
    <name type="scientific">Serinibacter arcticus</name>
    <dbReference type="NCBI Taxonomy" id="1655435"/>
    <lineage>
        <taxon>Bacteria</taxon>
        <taxon>Bacillati</taxon>
        <taxon>Actinomycetota</taxon>
        <taxon>Actinomycetes</taxon>
        <taxon>Micrococcales</taxon>
        <taxon>Beutenbergiaceae</taxon>
        <taxon>Serinibacter</taxon>
    </lineage>
</organism>
<evidence type="ECO:0000313" key="4">
    <source>
        <dbReference type="Proteomes" id="UP000245166"/>
    </source>
</evidence>
<dbReference type="InterPro" id="IPR000421">
    <property type="entry name" value="FA58C"/>
</dbReference>
<name>A0A2U1ZWJ7_9MICO</name>
<dbReference type="OrthoDB" id="231241at2"/>
<dbReference type="PANTHER" id="PTHR22925">
    <property type="entry name" value="GLYCOSYL HYDROLASE 43 FAMILY MEMBER"/>
    <property type="match status" value="1"/>
</dbReference>
<protein>
    <recommendedName>
        <fullName evidence="2">SLH domain-containing protein</fullName>
    </recommendedName>
</protein>
<dbReference type="SUPFAM" id="SSF75005">
    <property type="entry name" value="Arabinanase/levansucrase/invertase"/>
    <property type="match status" value="1"/>
</dbReference>
<feature type="chain" id="PRO_5015482375" description="SLH domain-containing protein" evidence="1">
    <location>
        <begin position="21"/>
        <end position="1043"/>
    </location>
</feature>